<comment type="caution">
    <text evidence="3">The sequence shown here is derived from an EMBL/GenBank/DDBJ whole genome shotgun (WGS) entry which is preliminary data.</text>
</comment>
<reference evidence="3 4" key="1">
    <citation type="submission" date="2015-09" db="EMBL/GenBank/DDBJ databases">
        <title>Genome sequencing project for genomic taxonomy and phylogenomics of Bacillus-like bacteria.</title>
        <authorList>
            <person name="Liu B."/>
            <person name="Wang J."/>
            <person name="Zhu Y."/>
            <person name="Liu G."/>
            <person name="Chen Q."/>
            <person name="Chen Z."/>
            <person name="Lan J."/>
            <person name="Che J."/>
            <person name="Ge C."/>
            <person name="Shi H."/>
            <person name="Pan Z."/>
            <person name="Liu X."/>
        </authorList>
    </citation>
    <scope>NUCLEOTIDE SEQUENCE [LARGE SCALE GENOMIC DNA]</scope>
    <source>
        <strain evidence="3 4">FJAT-18043</strain>
    </source>
</reference>
<dbReference type="InterPro" id="IPR029058">
    <property type="entry name" value="AB_hydrolase_fold"/>
</dbReference>
<keyword evidence="1" id="KW-0378">Hydrolase</keyword>
<organism evidence="3 4">
    <name type="scientific">Cytobacillus solani</name>
    <dbReference type="NCBI Taxonomy" id="1637975"/>
    <lineage>
        <taxon>Bacteria</taxon>
        <taxon>Bacillati</taxon>
        <taxon>Bacillota</taxon>
        <taxon>Bacilli</taxon>
        <taxon>Bacillales</taxon>
        <taxon>Bacillaceae</taxon>
        <taxon>Cytobacillus</taxon>
    </lineage>
</organism>
<dbReference type="PANTHER" id="PTHR43798:SF31">
    <property type="entry name" value="AB HYDROLASE SUPERFAMILY PROTEIN YCLE"/>
    <property type="match status" value="1"/>
</dbReference>
<evidence type="ECO:0000313" key="4">
    <source>
        <dbReference type="Proteomes" id="UP000050996"/>
    </source>
</evidence>
<dbReference type="GO" id="GO:0016787">
    <property type="term" value="F:hydrolase activity"/>
    <property type="evidence" value="ECO:0007669"/>
    <property type="project" value="UniProtKB-KW"/>
</dbReference>
<proteinExistence type="predicted"/>
<dbReference type="InterPro" id="IPR050266">
    <property type="entry name" value="AB_hydrolase_sf"/>
</dbReference>
<name>A0A0Q3RBC2_9BACI</name>
<gene>
    <name evidence="3" type="ORF">AN957_00855</name>
</gene>
<dbReference type="EMBL" id="LJIX01000003">
    <property type="protein sequence ID" value="KQL27520.1"/>
    <property type="molecule type" value="Genomic_DNA"/>
</dbReference>
<keyword evidence="4" id="KW-1185">Reference proteome</keyword>
<dbReference type="PATRIC" id="fig|1637975.4.peg.5515"/>
<evidence type="ECO:0000256" key="1">
    <source>
        <dbReference type="ARBA" id="ARBA00022801"/>
    </source>
</evidence>
<dbReference type="Proteomes" id="UP000050996">
    <property type="component" value="Unassembled WGS sequence"/>
</dbReference>
<evidence type="ECO:0000259" key="2">
    <source>
        <dbReference type="Pfam" id="PF00561"/>
    </source>
</evidence>
<dbReference type="RefSeq" id="WP_053477973.1">
    <property type="nucleotide sequence ID" value="NZ_LJIX01000003.1"/>
</dbReference>
<protein>
    <submittedName>
        <fullName evidence="3">Lipase</fullName>
    </submittedName>
</protein>
<dbReference type="InterPro" id="IPR000073">
    <property type="entry name" value="AB_hydrolase_1"/>
</dbReference>
<dbReference type="GO" id="GO:0016020">
    <property type="term" value="C:membrane"/>
    <property type="evidence" value="ECO:0007669"/>
    <property type="project" value="TreeGrafter"/>
</dbReference>
<feature type="domain" description="AB hydrolase-1" evidence="2">
    <location>
        <begin position="24"/>
        <end position="151"/>
    </location>
</feature>
<dbReference type="STRING" id="1637975.AN957_00855"/>
<accession>A0A0Q3RBC2</accession>
<dbReference type="AlphaFoldDB" id="A0A0Q3RBC2"/>
<dbReference type="Pfam" id="PF00561">
    <property type="entry name" value="Abhydrolase_1"/>
    <property type="match status" value="1"/>
</dbReference>
<dbReference type="PANTHER" id="PTHR43798">
    <property type="entry name" value="MONOACYLGLYCEROL LIPASE"/>
    <property type="match status" value="1"/>
</dbReference>
<sequence>MKRYFVNHGEMKVFITEWGNKEKPIIFCLHGLSGTALTFIEIAEKLKDEYRFISIDAPGHGQTTSFKSPDEYEMPNFISWLNELFKIINIDQFYFLSHSWGSFVSLFYLVNYPEKIKGTILIDGGYQTKRLKGQTMDEDAASYEKAFNEYVFVNWDEFINTEKKAYKRWSPLLEIAAKDRAVEKDGMIYLNIKGTTANSIVKAMHKHETEDIYQYLPPSIILLRATLPNSWNGYREKVVRTFIEKTNGLVKEIPNATHMLHWDSPEIVVEEIKTNWLN</sequence>
<dbReference type="SUPFAM" id="SSF53474">
    <property type="entry name" value="alpha/beta-Hydrolases"/>
    <property type="match status" value="1"/>
</dbReference>
<dbReference type="Gene3D" id="3.40.50.1820">
    <property type="entry name" value="alpha/beta hydrolase"/>
    <property type="match status" value="1"/>
</dbReference>
<evidence type="ECO:0000313" key="3">
    <source>
        <dbReference type="EMBL" id="KQL27520.1"/>
    </source>
</evidence>